<dbReference type="Gene3D" id="2.40.260.10">
    <property type="entry name" value="Sortase"/>
    <property type="match status" value="1"/>
</dbReference>
<accession>A0A641AT19</accession>
<feature type="transmembrane region" description="Helical" evidence="3">
    <location>
        <begin position="23"/>
        <end position="46"/>
    </location>
</feature>
<dbReference type="Proteomes" id="UP001515100">
    <property type="component" value="Unassembled WGS sequence"/>
</dbReference>
<organism evidence="4 5">
    <name type="scientific">Aeromicrobium fastidiosum</name>
    <dbReference type="NCBI Taxonomy" id="52699"/>
    <lineage>
        <taxon>Bacteria</taxon>
        <taxon>Bacillati</taxon>
        <taxon>Actinomycetota</taxon>
        <taxon>Actinomycetes</taxon>
        <taxon>Propionibacteriales</taxon>
        <taxon>Nocardioidaceae</taxon>
        <taxon>Aeromicrobium</taxon>
    </lineage>
</organism>
<dbReference type="EMBL" id="SDPP02000001">
    <property type="protein sequence ID" value="KAA1380802.1"/>
    <property type="molecule type" value="Genomic_DNA"/>
</dbReference>
<evidence type="ECO:0000313" key="4">
    <source>
        <dbReference type="EMBL" id="KAA1380802.1"/>
    </source>
</evidence>
<evidence type="ECO:0000256" key="2">
    <source>
        <dbReference type="PIRSR" id="PIRSR605754-1"/>
    </source>
</evidence>
<sequence>MTATLAPVGPPQRPRSGPVRRTVFVLGVGMILAGVGFLLFCAWQYYGTNIIAKQKQADVKQSIASNWDNGIDGKDIGLLRVKRFGSDYEQPIVKGFDDKALASGVGWDPKSALPGEIGNFAIAAHRVTHGEPFAKFPKLKKGDEVVVETRRHIYTYRLRNSGTSITVDFSVGWPLQRVPAPDAAGERPTKSVITMLTCSELFHTRNRNVVIGDLVSDQDKKTGKTTTIG</sequence>
<proteinExistence type="predicted"/>
<keyword evidence="3" id="KW-1133">Transmembrane helix</keyword>
<evidence type="ECO:0000313" key="5">
    <source>
        <dbReference type="Proteomes" id="UP001515100"/>
    </source>
</evidence>
<dbReference type="NCBIfam" id="NF033747">
    <property type="entry name" value="class_E_sortase"/>
    <property type="match status" value="1"/>
</dbReference>
<dbReference type="CDD" id="cd05830">
    <property type="entry name" value="Sortase_E"/>
    <property type="match status" value="1"/>
</dbReference>
<dbReference type="OrthoDB" id="5242879at2"/>
<dbReference type="InterPro" id="IPR042003">
    <property type="entry name" value="Sortase_E"/>
</dbReference>
<keyword evidence="5" id="KW-1185">Reference proteome</keyword>
<keyword evidence="3" id="KW-0812">Transmembrane</keyword>
<keyword evidence="3" id="KW-0472">Membrane</keyword>
<dbReference type="InterPro" id="IPR005754">
    <property type="entry name" value="Sortase"/>
</dbReference>
<feature type="active site" description="Acyl-thioester intermediate" evidence="2">
    <location>
        <position position="198"/>
    </location>
</feature>
<protein>
    <submittedName>
        <fullName evidence="4">Class E sortase</fullName>
    </submittedName>
</protein>
<keyword evidence="1" id="KW-0378">Hydrolase</keyword>
<dbReference type="RefSeq" id="WP_129181645.1">
    <property type="nucleotide sequence ID" value="NZ_JAGIOG010000001.1"/>
</dbReference>
<dbReference type="GO" id="GO:0016787">
    <property type="term" value="F:hydrolase activity"/>
    <property type="evidence" value="ECO:0007669"/>
    <property type="project" value="UniProtKB-KW"/>
</dbReference>
<dbReference type="Pfam" id="PF04203">
    <property type="entry name" value="Sortase"/>
    <property type="match status" value="1"/>
</dbReference>
<evidence type="ECO:0000256" key="3">
    <source>
        <dbReference type="SAM" id="Phobius"/>
    </source>
</evidence>
<dbReference type="SUPFAM" id="SSF63817">
    <property type="entry name" value="Sortase"/>
    <property type="match status" value="1"/>
</dbReference>
<comment type="caution">
    <text evidence="4">The sequence shown here is derived from an EMBL/GenBank/DDBJ whole genome shotgun (WGS) entry which is preliminary data.</text>
</comment>
<gene>
    <name evidence="4" type="ORF">ESP62_006475</name>
</gene>
<dbReference type="AlphaFoldDB" id="A0A641AT19"/>
<evidence type="ECO:0000256" key="1">
    <source>
        <dbReference type="ARBA" id="ARBA00022801"/>
    </source>
</evidence>
<dbReference type="InterPro" id="IPR053465">
    <property type="entry name" value="Sortase_Class_E"/>
</dbReference>
<dbReference type="InterPro" id="IPR023365">
    <property type="entry name" value="Sortase_dom-sf"/>
</dbReference>
<name>A0A641AT19_9ACTN</name>
<feature type="active site" description="Proton donor/acceptor" evidence="2">
    <location>
        <position position="125"/>
    </location>
</feature>
<reference evidence="4" key="1">
    <citation type="submission" date="2019-09" db="EMBL/GenBank/DDBJ databases">
        <authorList>
            <person name="Li J."/>
        </authorList>
    </citation>
    <scope>NUCLEOTIDE SEQUENCE [LARGE SCALE GENOMIC DNA]</scope>
    <source>
        <strain evidence="4">NRBC 14897</strain>
    </source>
</reference>